<dbReference type="OrthoDB" id="6196416at2"/>
<feature type="signal peptide" evidence="1">
    <location>
        <begin position="1"/>
        <end position="25"/>
    </location>
</feature>
<dbReference type="AlphaFoldDB" id="A0A516V614"/>
<evidence type="ECO:0000313" key="2">
    <source>
        <dbReference type="EMBL" id="QDQ73969.1"/>
    </source>
</evidence>
<accession>A0A516V614</accession>
<keyword evidence="1" id="KW-0732">Signal</keyword>
<dbReference type="PROSITE" id="PS51257">
    <property type="entry name" value="PROKAR_LIPOPROTEIN"/>
    <property type="match status" value="1"/>
</dbReference>
<protein>
    <submittedName>
        <fullName evidence="2">Uncharacterized protein</fullName>
    </submittedName>
</protein>
<name>A0A516V614_9GAMM</name>
<sequence length="140" mass="16124">MIQAKSWRWLLVALLGALLAGCATGQPKMSALDSAQYAWSAAIRWGDFEGAWNLLDSEYRDKHPLTDLELSRYKQVQVSGYHELGSQVLEDRARREIEIGVINRNTMAERSLRYTEEWRYDPATKTWWVTSGLPDFWAGE</sequence>
<reference evidence="2 3" key="1">
    <citation type="submission" date="2019-07" db="EMBL/GenBank/DDBJ databases">
        <title>Lysobacter weifangensis sp. nov., isolated from bensulfuron-methyl contaminated farmland soil.</title>
        <authorList>
            <person name="Zhao H."/>
        </authorList>
    </citation>
    <scope>NUCLEOTIDE SEQUENCE [LARGE SCALE GENOMIC DNA]</scope>
    <source>
        <strain evidence="2 3">CC-Bw-6</strain>
    </source>
</reference>
<gene>
    <name evidence="2" type="ORF">FNZ56_08810</name>
</gene>
<organism evidence="2 3">
    <name type="scientific">Pseudoluteimonas lycopersici</name>
    <dbReference type="NCBI Taxonomy" id="1324796"/>
    <lineage>
        <taxon>Bacteria</taxon>
        <taxon>Pseudomonadati</taxon>
        <taxon>Pseudomonadota</taxon>
        <taxon>Gammaproteobacteria</taxon>
        <taxon>Lysobacterales</taxon>
        <taxon>Lysobacteraceae</taxon>
        <taxon>Pseudoluteimonas</taxon>
    </lineage>
</organism>
<evidence type="ECO:0000313" key="3">
    <source>
        <dbReference type="Proteomes" id="UP000315891"/>
    </source>
</evidence>
<proteinExistence type="predicted"/>
<dbReference type="Proteomes" id="UP000315891">
    <property type="component" value="Chromosome"/>
</dbReference>
<feature type="chain" id="PRO_5022179812" evidence="1">
    <location>
        <begin position="26"/>
        <end position="140"/>
    </location>
</feature>
<keyword evidence="3" id="KW-1185">Reference proteome</keyword>
<dbReference type="EMBL" id="CP041742">
    <property type="protein sequence ID" value="QDQ73969.1"/>
    <property type="molecule type" value="Genomic_DNA"/>
</dbReference>
<evidence type="ECO:0000256" key="1">
    <source>
        <dbReference type="SAM" id="SignalP"/>
    </source>
</evidence>
<dbReference type="RefSeq" id="WP_143879480.1">
    <property type="nucleotide sequence ID" value="NZ_BAABLZ010000001.1"/>
</dbReference>